<evidence type="ECO:0000256" key="3">
    <source>
        <dbReference type="RuleBase" id="RU362026"/>
    </source>
</evidence>
<dbReference type="GO" id="GO:0005737">
    <property type="term" value="C:cytoplasm"/>
    <property type="evidence" value="ECO:0007669"/>
    <property type="project" value="TreeGrafter"/>
</dbReference>
<comment type="caution">
    <text evidence="6">The sequence shown here is derived from an EMBL/GenBank/DDBJ whole genome shotgun (WGS) entry which is preliminary data.</text>
</comment>
<protein>
    <recommendedName>
        <fullName evidence="3">Type II methyltransferase</fullName>
        <ecNumber evidence="3">2.1.1.113</ecNumber>
    </recommendedName>
    <alternativeName>
        <fullName evidence="3">N-4 cytosine-specific methyltransferase</fullName>
    </alternativeName>
</protein>
<proteinExistence type="inferred from homology"/>
<dbReference type="GO" id="GO:0008170">
    <property type="term" value="F:N-methyltransferase activity"/>
    <property type="evidence" value="ECO:0007669"/>
    <property type="project" value="InterPro"/>
</dbReference>
<dbReference type="Pfam" id="PF01555">
    <property type="entry name" value="N6_N4_Mtase"/>
    <property type="match status" value="2"/>
</dbReference>
<evidence type="ECO:0000256" key="2">
    <source>
        <dbReference type="ARBA" id="ARBA00022679"/>
    </source>
</evidence>
<dbReference type="Gene3D" id="3.40.50.150">
    <property type="entry name" value="Vaccinia Virus protein VP39"/>
    <property type="match status" value="2"/>
</dbReference>
<keyword evidence="3" id="KW-0949">S-adenosyl-L-methionine</keyword>
<dbReference type="PANTHER" id="PTHR13370">
    <property type="entry name" value="RNA METHYLASE-RELATED"/>
    <property type="match status" value="1"/>
</dbReference>
<feature type="domain" description="DNA methylase N-4/N-6" evidence="4">
    <location>
        <begin position="44"/>
        <end position="126"/>
    </location>
</feature>
<dbReference type="EC" id="2.1.1.113" evidence="3"/>
<dbReference type="SUPFAM" id="SSF53335">
    <property type="entry name" value="S-adenosyl-L-methionine-dependent methyltransferases"/>
    <property type="match status" value="2"/>
</dbReference>
<keyword evidence="1 3" id="KW-0489">Methyltransferase</keyword>
<name>A0A117KV01_ARCFL</name>
<dbReference type="PRINTS" id="PR00508">
    <property type="entry name" value="S21N4MTFRASE"/>
</dbReference>
<dbReference type="EMBL" id="LGEX01000006">
    <property type="protein sequence ID" value="KUK07375.1"/>
    <property type="molecule type" value="Genomic_DNA"/>
</dbReference>
<feature type="domain" description="DNA methylase N-4/N-6" evidence="4">
    <location>
        <begin position="180"/>
        <end position="306"/>
    </location>
</feature>
<dbReference type="CDD" id="cd02440">
    <property type="entry name" value="AdoMet_MTases"/>
    <property type="match status" value="1"/>
</dbReference>
<dbReference type="GO" id="GO:0003677">
    <property type="term" value="F:DNA binding"/>
    <property type="evidence" value="ECO:0007669"/>
    <property type="project" value="InterPro"/>
</dbReference>
<dbReference type="PATRIC" id="fig|2234.6.peg.214"/>
<gene>
    <name evidence="5" type="ORF">XD40_0367</name>
    <name evidence="6" type="ORF">XD48_0371</name>
</gene>
<keyword evidence="2" id="KW-0808">Transferase</keyword>
<sequence>MGTVSMREVPFEEYLEYIKNHHHVVIEDTILEIGKKWEIKTFEPDDFELENTTVWSFPERGKWATHYLNAKYRGNWAPQIPRNLILRYTDIGDTVLDPFVGSGTTLIECKLLGRHGIGVDINYEAIMLSWDRLNFRYSPKMFPKLSYFEIKENEQSWVDPVIKLYHGDARNLDKIEDESIDLIAAHPPYANIISYTKGKNVDGDLSKMPITEYFKEMRKVATEFYRVLKPGKNAAILIGDTRKHKHYVPISFRVLECFLDAGFILREGIIKIQWKMKKTRERWRGKNYGFLLIEHEHIFVFRKPVDDRDYRRHEYSIKWGY</sequence>
<dbReference type="AlphaFoldDB" id="A0A117KV01"/>
<dbReference type="GO" id="GO:0032259">
    <property type="term" value="P:methylation"/>
    <property type="evidence" value="ECO:0007669"/>
    <property type="project" value="UniProtKB-KW"/>
</dbReference>
<dbReference type="InterPro" id="IPR029063">
    <property type="entry name" value="SAM-dependent_MTases_sf"/>
</dbReference>
<keyword evidence="3" id="KW-0680">Restriction system</keyword>
<dbReference type="InterPro" id="IPR002941">
    <property type="entry name" value="DNA_methylase_N4/N6"/>
</dbReference>
<evidence type="ECO:0000256" key="1">
    <source>
        <dbReference type="ARBA" id="ARBA00022603"/>
    </source>
</evidence>
<evidence type="ECO:0000313" key="6">
    <source>
        <dbReference type="EMBL" id="KUK07375.1"/>
    </source>
</evidence>
<evidence type="ECO:0000313" key="7">
    <source>
        <dbReference type="Proteomes" id="UP000054015"/>
    </source>
</evidence>
<dbReference type="EMBL" id="LGEQ01000004">
    <property type="protein sequence ID" value="KUJ94431.1"/>
    <property type="molecule type" value="Genomic_DNA"/>
</dbReference>
<dbReference type="Proteomes" id="UP000054307">
    <property type="component" value="Unassembled WGS sequence"/>
</dbReference>
<evidence type="ECO:0000313" key="5">
    <source>
        <dbReference type="EMBL" id="KUJ94431.1"/>
    </source>
</evidence>
<comment type="catalytic activity">
    <reaction evidence="3">
        <text>a 2'-deoxycytidine in DNA + S-adenosyl-L-methionine = an N(4)-methyl-2'-deoxycytidine in DNA + S-adenosyl-L-homocysteine + H(+)</text>
        <dbReference type="Rhea" id="RHEA:16857"/>
        <dbReference type="Rhea" id="RHEA-COMP:11369"/>
        <dbReference type="Rhea" id="RHEA-COMP:13674"/>
        <dbReference type="ChEBI" id="CHEBI:15378"/>
        <dbReference type="ChEBI" id="CHEBI:57856"/>
        <dbReference type="ChEBI" id="CHEBI:59789"/>
        <dbReference type="ChEBI" id="CHEBI:85452"/>
        <dbReference type="ChEBI" id="CHEBI:137933"/>
        <dbReference type="EC" id="2.1.1.113"/>
    </reaction>
</comment>
<accession>A0A117KV01</accession>
<dbReference type="Proteomes" id="UP000054015">
    <property type="component" value="Unassembled WGS sequence"/>
</dbReference>
<evidence type="ECO:0000259" key="4">
    <source>
        <dbReference type="Pfam" id="PF01555"/>
    </source>
</evidence>
<dbReference type="PANTHER" id="PTHR13370:SF3">
    <property type="entry name" value="TRNA (GUANINE(10)-N2)-METHYLTRANSFERASE HOMOLOG"/>
    <property type="match status" value="1"/>
</dbReference>
<reference evidence="6" key="1">
    <citation type="journal article" date="2015" name="MBio">
        <title>Genome-resolved metagenomic analysis reveals roles for candidate phyla and other microbial community members in biogeochemical transformations in oil reservoirs.</title>
        <authorList>
            <person name="Hu P."/>
            <person name="Tom L."/>
            <person name="Singh A."/>
            <person name="Thomas B.C."/>
            <person name="Baker B.J."/>
            <person name="Piceno Y.M."/>
            <person name="Andersen G.L."/>
            <person name="Banfield J.F."/>
        </authorList>
    </citation>
    <scope>NUCLEOTIDE SEQUENCE [LARGE SCALE GENOMIC DNA]</scope>
    <source>
        <strain evidence="6">49_2300</strain>
        <strain evidence="5">49_95</strain>
    </source>
</reference>
<reference evidence="7 8" key="2">
    <citation type="journal article" date="2015" name="MBio">
        <title>Genome-Resolved Metagenomic Analysis Reveals Roles for Candidate Phyla and Other Microbial Community Members in Biogeochemical Transformations in Oil Reservoirs.</title>
        <authorList>
            <person name="Hu P."/>
            <person name="Tom L."/>
            <person name="Singh A."/>
            <person name="Thomas B.C."/>
            <person name="Baker B.J."/>
            <person name="Piceno Y.M."/>
            <person name="Andersen G.L."/>
            <person name="Banfield J.F."/>
        </authorList>
    </citation>
    <scope>NUCLEOTIDE SEQUENCE [LARGE SCALE GENOMIC DNA]</scope>
</reference>
<dbReference type="InterPro" id="IPR001091">
    <property type="entry name" value="RM_Methyltransferase"/>
</dbReference>
<organism evidence="6 7">
    <name type="scientific">Archaeoglobus fulgidus</name>
    <dbReference type="NCBI Taxonomy" id="2234"/>
    <lineage>
        <taxon>Archaea</taxon>
        <taxon>Methanobacteriati</taxon>
        <taxon>Methanobacteriota</taxon>
        <taxon>Archaeoglobi</taxon>
        <taxon>Archaeoglobales</taxon>
        <taxon>Archaeoglobaceae</taxon>
        <taxon>Archaeoglobus</taxon>
    </lineage>
</organism>
<dbReference type="GO" id="GO:0015667">
    <property type="term" value="F:site-specific DNA-methyltransferase (cytosine-N4-specific) activity"/>
    <property type="evidence" value="ECO:0007669"/>
    <property type="project" value="UniProtKB-EC"/>
</dbReference>
<comment type="similarity">
    <text evidence="3">Belongs to the N(4)/N(6)-methyltransferase family.</text>
</comment>
<evidence type="ECO:0000313" key="8">
    <source>
        <dbReference type="Proteomes" id="UP000054307"/>
    </source>
</evidence>
<dbReference type="GO" id="GO:0009307">
    <property type="term" value="P:DNA restriction-modification system"/>
    <property type="evidence" value="ECO:0007669"/>
    <property type="project" value="UniProtKB-KW"/>
</dbReference>